<proteinExistence type="predicted"/>
<gene>
    <name evidence="1" type="ORF">K9D25_02820</name>
</gene>
<protein>
    <submittedName>
        <fullName evidence="1">Uncharacterized protein</fullName>
    </submittedName>
</protein>
<evidence type="ECO:0000313" key="2">
    <source>
        <dbReference type="Proteomes" id="UP000831684"/>
    </source>
</evidence>
<name>A0A9E7A8I4_9HYPH</name>
<dbReference type="EMBL" id="CP083239">
    <property type="protein sequence ID" value="UOK71673.1"/>
    <property type="molecule type" value="Genomic_DNA"/>
</dbReference>
<dbReference type="KEGG" id="apol:K9D25_02820"/>
<organism evidence="1 2">
    <name type="scientific">Ancylobacter polymorphus</name>
    <dbReference type="NCBI Taxonomy" id="223390"/>
    <lineage>
        <taxon>Bacteria</taxon>
        <taxon>Pseudomonadati</taxon>
        <taxon>Pseudomonadota</taxon>
        <taxon>Alphaproteobacteria</taxon>
        <taxon>Hyphomicrobiales</taxon>
        <taxon>Xanthobacteraceae</taxon>
        <taxon>Ancylobacter</taxon>
    </lineage>
</organism>
<dbReference type="AlphaFoldDB" id="A0A9E7A8I4"/>
<dbReference type="RefSeq" id="WP_244379033.1">
    <property type="nucleotide sequence ID" value="NZ_CP083239.1"/>
</dbReference>
<reference evidence="1" key="1">
    <citation type="submission" date="2021-09" db="EMBL/GenBank/DDBJ databases">
        <title>Network and meta-omics reveal the key degrader and cooperation patterns in an efficient 1,4-dioxane-degrading microbial community.</title>
        <authorList>
            <person name="Dai C."/>
        </authorList>
    </citation>
    <scope>NUCLEOTIDE SEQUENCE</scope>
    <source>
        <strain evidence="1">ZM13</strain>
    </source>
</reference>
<accession>A0A9E7A8I4</accession>
<sequence length="106" mass="11405">MGAHFTTSTGTPTAVDIAYGRAPLAAYDRILAAVARWNAIEAAGENLMARDLIKDAERNERRGQTWRASEARGKAAAHAANAVRHRLNAAECETVLAEMSVEREAA</sequence>
<dbReference type="Proteomes" id="UP000831684">
    <property type="component" value="Chromosome"/>
</dbReference>
<evidence type="ECO:0000313" key="1">
    <source>
        <dbReference type="EMBL" id="UOK71673.1"/>
    </source>
</evidence>